<feature type="region of interest" description="Disordered" evidence="1">
    <location>
        <begin position="23"/>
        <end position="62"/>
    </location>
</feature>
<protein>
    <submittedName>
        <fullName evidence="2">Uncharacterized protein</fullName>
    </submittedName>
</protein>
<organism evidence="2 3">
    <name type="scientific">Portunus trituberculatus</name>
    <name type="common">Swimming crab</name>
    <name type="synonym">Neptunus trituberculatus</name>
    <dbReference type="NCBI Taxonomy" id="210409"/>
    <lineage>
        <taxon>Eukaryota</taxon>
        <taxon>Metazoa</taxon>
        <taxon>Ecdysozoa</taxon>
        <taxon>Arthropoda</taxon>
        <taxon>Crustacea</taxon>
        <taxon>Multicrustacea</taxon>
        <taxon>Malacostraca</taxon>
        <taxon>Eumalacostraca</taxon>
        <taxon>Eucarida</taxon>
        <taxon>Decapoda</taxon>
        <taxon>Pleocyemata</taxon>
        <taxon>Brachyura</taxon>
        <taxon>Eubrachyura</taxon>
        <taxon>Portunoidea</taxon>
        <taxon>Portunidae</taxon>
        <taxon>Portuninae</taxon>
        <taxon>Portunus</taxon>
    </lineage>
</organism>
<comment type="caution">
    <text evidence="2">The sequence shown here is derived from an EMBL/GenBank/DDBJ whole genome shotgun (WGS) entry which is preliminary data.</text>
</comment>
<dbReference type="EMBL" id="VSRR010058407">
    <property type="protein sequence ID" value="MPC81920.1"/>
    <property type="molecule type" value="Genomic_DNA"/>
</dbReference>
<reference evidence="2 3" key="1">
    <citation type="submission" date="2019-05" db="EMBL/GenBank/DDBJ databases">
        <title>Another draft genome of Portunus trituberculatus and its Hox gene families provides insights of decapod evolution.</title>
        <authorList>
            <person name="Jeong J.-H."/>
            <person name="Song I."/>
            <person name="Kim S."/>
            <person name="Choi T."/>
            <person name="Kim D."/>
            <person name="Ryu S."/>
            <person name="Kim W."/>
        </authorList>
    </citation>
    <scope>NUCLEOTIDE SEQUENCE [LARGE SCALE GENOMIC DNA]</scope>
    <source>
        <tissue evidence="2">Muscle</tissue>
    </source>
</reference>
<gene>
    <name evidence="2" type="ORF">E2C01_076560</name>
</gene>
<accession>A0A5B7IBX1</accession>
<evidence type="ECO:0000313" key="2">
    <source>
        <dbReference type="EMBL" id="MPC81920.1"/>
    </source>
</evidence>
<evidence type="ECO:0000256" key="1">
    <source>
        <dbReference type="SAM" id="MobiDB-lite"/>
    </source>
</evidence>
<dbReference type="Proteomes" id="UP000324222">
    <property type="component" value="Unassembled WGS sequence"/>
</dbReference>
<evidence type="ECO:0000313" key="3">
    <source>
        <dbReference type="Proteomes" id="UP000324222"/>
    </source>
</evidence>
<proteinExistence type="predicted"/>
<name>A0A5B7IBX1_PORTR</name>
<dbReference type="AlphaFoldDB" id="A0A5B7IBX1"/>
<keyword evidence="3" id="KW-1185">Reference proteome</keyword>
<sequence length="62" mass="6798">MSCCDALDGWRVAWPRFPLAVPPPSVLRQRPRGASGVRRPHQCCMPVRPNSHSHRPASPSAG</sequence>